<reference evidence="1" key="1">
    <citation type="journal article" date="2012" name="Nat. Biotechnol.">
        <title>Reference genome sequence of the model plant Setaria.</title>
        <authorList>
            <person name="Bennetzen J.L."/>
            <person name="Schmutz J."/>
            <person name="Wang H."/>
            <person name="Percifield R."/>
            <person name="Hawkins J."/>
            <person name="Pontaroli A.C."/>
            <person name="Estep M."/>
            <person name="Feng L."/>
            <person name="Vaughn J.N."/>
            <person name="Grimwood J."/>
            <person name="Jenkins J."/>
            <person name="Barry K."/>
            <person name="Lindquist E."/>
            <person name="Hellsten U."/>
            <person name="Deshpande S."/>
            <person name="Wang X."/>
            <person name="Wu X."/>
            <person name="Mitros T."/>
            <person name="Triplett J."/>
            <person name="Yang X."/>
            <person name="Ye C.Y."/>
            <person name="Mauro-Herrera M."/>
            <person name="Wang L."/>
            <person name="Li P."/>
            <person name="Sharma M."/>
            <person name="Sharma R."/>
            <person name="Ronald P.C."/>
            <person name="Panaud O."/>
            <person name="Kellogg E.A."/>
            <person name="Brutnell T.P."/>
            <person name="Doust A.N."/>
            <person name="Tuskan G.A."/>
            <person name="Rokhsar D."/>
            <person name="Devos K.M."/>
        </authorList>
    </citation>
    <scope>NUCLEOTIDE SEQUENCE [LARGE SCALE GENOMIC DNA]</scope>
    <source>
        <strain evidence="1">Yugu1</strain>
    </source>
</reference>
<dbReference type="EMBL" id="CM003532">
    <property type="protein sequence ID" value="RCV27376.1"/>
    <property type="molecule type" value="Genomic_DNA"/>
</dbReference>
<evidence type="ECO:0000313" key="1">
    <source>
        <dbReference type="EMBL" id="RCV27376.1"/>
    </source>
</evidence>
<accession>A0A368RB33</accession>
<proteinExistence type="predicted"/>
<name>A0A368RB33_SETIT</name>
<dbReference type="AlphaFoldDB" id="A0A368RB33"/>
<organism evidence="1">
    <name type="scientific">Setaria italica</name>
    <name type="common">Foxtail millet</name>
    <name type="synonym">Panicum italicum</name>
    <dbReference type="NCBI Taxonomy" id="4555"/>
    <lineage>
        <taxon>Eukaryota</taxon>
        <taxon>Viridiplantae</taxon>
        <taxon>Streptophyta</taxon>
        <taxon>Embryophyta</taxon>
        <taxon>Tracheophyta</taxon>
        <taxon>Spermatophyta</taxon>
        <taxon>Magnoliopsida</taxon>
        <taxon>Liliopsida</taxon>
        <taxon>Poales</taxon>
        <taxon>Poaceae</taxon>
        <taxon>PACMAD clade</taxon>
        <taxon>Panicoideae</taxon>
        <taxon>Panicodae</taxon>
        <taxon>Paniceae</taxon>
        <taxon>Cenchrinae</taxon>
        <taxon>Setaria</taxon>
    </lineage>
</organism>
<sequence length="104" mass="12273">MSPAMLFISYVMREHLILLNISLYNTKKEYTCNYRWCFVFFEDSFEPFSPTNFCISFCKRNDNTSESLPLASNDILFNVSITGQTLRITDIYYTKVCFLKKQTT</sequence>
<gene>
    <name evidence="1" type="ORF">SETIT_5G320300v2</name>
</gene>
<reference evidence="1" key="2">
    <citation type="submission" date="2015-07" db="EMBL/GenBank/DDBJ databases">
        <authorList>
            <person name="Noorani M."/>
        </authorList>
    </citation>
    <scope>NUCLEOTIDE SEQUENCE</scope>
    <source>
        <strain evidence="1">Yugu1</strain>
    </source>
</reference>
<protein>
    <submittedName>
        <fullName evidence="1">Uncharacterized protein</fullName>
    </submittedName>
</protein>